<dbReference type="GO" id="GO:0006813">
    <property type="term" value="P:potassium ion transport"/>
    <property type="evidence" value="ECO:0007669"/>
    <property type="project" value="InterPro"/>
</dbReference>
<dbReference type="Gene3D" id="1.10.287.70">
    <property type="match status" value="1"/>
</dbReference>
<dbReference type="AlphaFoldDB" id="A0A506UAG3"/>
<keyword evidence="2" id="KW-1133">Transmembrane helix</keyword>
<dbReference type="Proteomes" id="UP000318801">
    <property type="component" value="Unassembled WGS sequence"/>
</dbReference>
<dbReference type="PANTHER" id="PTHR43833">
    <property type="entry name" value="POTASSIUM CHANNEL PROTEIN 2-RELATED-RELATED"/>
    <property type="match status" value="1"/>
</dbReference>
<dbReference type="OrthoDB" id="9781411at2"/>
<keyword evidence="2" id="KW-0812">Transmembrane</keyword>
<dbReference type="InterPro" id="IPR050721">
    <property type="entry name" value="Trk_Ktr_HKT_K-transport"/>
</dbReference>
<dbReference type="EMBL" id="VHLG01000003">
    <property type="protein sequence ID" value="TPW31412.1"/>
    <property type="molecule type" value="Genomic_DNA"/>
</dbReference>
<comment type="caution">
    <text evidence="4">The sequence shown here is derived from an EMBL/GenBank/DDBJ whole genome shotgun (WGS) entry which is preliminary data.</text>
</comment>
<accession>A0A506UAG3</accession>
<dbReference type="RefSeq" id="WP_141148182.1">
    <property type="nucleotide sequence ID" value="NZ_VHLG01000003.1"/>
</dbReference>
<dbReference type="SUPFAM" id="SSF81324">
    <property type="entry name" value="Voltage-gated potassium channels"/>
    <property type="match status" value="1"/>
</dbReference>
<dbReference type="Pfam" id="PF02254">
    <property type="entry name" value="TrkA_N"/>
    <property type="match status" value="1"/>
</dbReference>
<evidence type="ECO:0000256" key="1">
    <source>
        <dbReference type="ARBA" id="ARBA00004651"/>
    </source>
</evidence>
<proteinExistence type="predicted"/>
<dbReference type="SUPFAM" id="SSF116726">
    <property type="entry name" value="TrkA C-terminal domain-like"/>
    <property type="match status" value="1"/>
</dbReference>
<organism evidence="4 5">
    <name type="scientific">Martelella alba</name>
    <dbReference type="NCBI Taxonomy" id="2590451"/>
    <lineage>
        <taxon>Bacteria</taxon>
        <taxon>Pseudomonadati</taxon>
        <taxon>Pseudomonadota</taxon>
        <taxon>Alphaproteobacteria</taxon>
        <taxon>Hyphomicrobiales</taxon>
        <taxon>Aurantimonadaceae</taxon>
        <taxon>Martelella</taxon>
    </lineage>
</organism>
<reference evidence="4 5" key="1">
    <citation type="submission" date="2019-06" db="EMBL/GenBank/DDBJ databases">
        <authorList>
            <person name="Li M."/>
        </authorList>
    </citation>
    <scope>NUCLEOTIDE SEQUENCE [LARGE SCALE GENOMIC DNA]</scope>
    <source>
        <strain evidence="4 5">BGMRC2036</strain>
    </source>
</reference>
<dbReference type="InterPro" id="IPR036291">
    <property type="entry name" value="NAD(P)-bd_dom_sf"/>
</dbReference>
<name>A0A506UAG3_9HYPH</name>
<feature type="transmembrane region" description="Helical" evidence="2">
    <location>
        <begin position="12"/>
        <end position="32"/>
    </location>
</feature>
<dbReference type="Gene3D" id="3.30.70.1450">
    <property type="entry name" value="Regulator of K+ conductance, C-terminal domain"/>
    <property type="match status" value="1"/>
</dbReference>
<feature type="transmembrane region" description="Helical" evidence="2">
    <location>
        <begin position="110"/>
        <end position="127"/>
    </location>
</feature>
<dbReference type="SUPFAM" id="SSF51735">
    <property type="entry name" value="NAD(P)-binding Rossmann-fold domains"/>
    <property type="match status" value="1"/>
</dbReference>
<dbReference type="GO" id="GO:0034220">
    <property type="term" value="P:monoatomic ion transmembrane transport"/>
    <property type="evidence" value="ECO:0007669"/>
    <property type="project" value="UniProtKB-KW"/>
</dbReference>
<dbReference type="InterPro" id="IPR013099">
    <property type="entry name" value="K_chnl_dom"/>
</dbReference>
<dbReference type="Pfam" id="PF07885">
    <property type="entry name" value="Ion_trans_2"/>
    <property type="match status" value="1"/>
</dbReference>
<dbReference type="GO" id="GO:0005886">
    <property type="term" value="C:plasma membrane"/>
    <property type="evidence" value="ECO:0007669"/>
    <property type="project" value="UniProtKB-SubCell"/>
</dbReference>
<evidence type="ECO:0000259" key="3">
    <source>
        <dbReference type="PROSITE" id="PS51201"/>
    </source>
</evidence>
<feature type="transmembrane region" description="Helical" evidence="2">
    <location>
        <begin position="61"/>
        <end position="89"/>
    </location>
</feature>
<protein>
    <submittedName>
        <fullName evidence="4">Potassium channel family protein</fullName>
    </submittedName>
</protein>
<feature type="domain" description="RCK N-terminal" evidence="3">
    <location>
        <begin position="111"/>
        <end position="228"/>
    </location>
</feature>
<dbReference type="InterPro" id="IPR003148">
    <property type="entry name" value="RCK_N"/>
</dbReference>
<keyword evidence="5" id="KW-1185">Reference proteome</keyword>
<dbReference type="Gene3D" id="3.40.50.720">
    <property type="entry name" value="NAD(P)-binding Rossmann-like Domain"/>
    <property type="match status" value="1"/>
</dbReference>
<comment type="subcellular location">
    <subcellularLocation>
        <location evidence="1">Cell membrane</location>
        <topology evidence="1">Multi-pass membrane protein</topology>
    </subcellularLocation>
</comment>
<keyword evidence="4" id="KW-0813">Transport</keyword>
<keyword evidence="2" id="KW-0472">Membrane</keyword>
<evidence type="ECO:0000256" key="2">
    <source>
        <dbReference type="SAM" id="Phobius"/>
    </source>
</evidence>
<dbReference type="PROSITE" id="PS51201">
    <property type="entry name" value="RCK_N"/>
    <property type="match status" value="1"/>
</dbReference>
<evidence type="ECO:0000313" key="5">
    <source>
        <dbReference type="Proteomes" id="UP000318801"/>
    </source>
</evidence>
<dbReference type="PANTHER" id="PTHR43833:SF9">
    <property type="entry name" value="POTASSIUM CHANNEL PROTEIN YUGO-RELATED"/>
    <property type="match status" value="1"/>
</dbReference>
<evidence type="ECO:0000313" key="4">
    <source>
        <dbReference type="EMBL" id="TPW31412.1"/>
    </source>
</evidence>
<keyword evidence="4" id="KW-0407">Ion channel</keyword>
<gene>
    <name evidence="4" type="ORF">FJU08_06490</name>
</gene>
<keyword evidence="4" id="KW-0406">Ion transport</keyword>
<sequence length="360" mass="39166">MGVFGSPGRTLVSTVIFMLAVIAAATAAYHHAGWSFPDSFYMVLLTVYTVGYGEVHPIDTAYLHAITVMTMILGCTGSIVLTGALVQFLTINQLQQLFGTRRMIKEIEHLSNHVIIVGYGRIGVMLARELNMAGLPFVIIERNERLADNVRELGFLAIVGDATDETSLTTAGVDRARALATVLPNDAANVFITLSARALNPKIEIIARGEMATTETKLIQAGADRVVMPTHIGAERIAELILYPRTEKILHASSEMQTLERQLRGLGLELQVVVAPERGALTGLTVAQIEKRTEGQFFIVQIHRQDGTVYSEPEPDLKIVAGDGVVIVGRGIQACRALFEPLSGAAGHRHGTIYRGQRRF</sequence>
<dbReference type="InterPro" id="IPR036721">
    <property type="entry name" value="RCK_C_sf"/>
</dbReference>